<protein>
    <submittedName>
        <fullName evidence="1">Uncharacterized protein</fullName>
    </submittedName>
</protein>
<evidence type="ECO:0000313" key="2">
    <source>
        <dbReference type="Proteomes" id="UP000319432"/>
    </source>
</evidence>
<gene>
    <name evidence="1" type="ORF">EEL30_21550</name>
</gene>
<accession>A0A518VCB1</accession>
<evidence type="ECO:0000313" key="1">
    <source>
        <dbReference type="EMBL" id="QDX94630.1"/>
    </source>
</evidence>
<organism evidence="1 2">
    <name type="scientific">Brevibacillus laterosporus</name>
    <name type="common">Bacillus laterosporus</name>
    <dbReference type="NCBI Taxonomy" id="1465"/>
    <lineage>
        <taxon>Bacteria</taxon>
        <taxon>Bacillati</taxon>
        <taxon>Bacillota</taxon>
        <taxon>Bacilli</taxon>
        <taxon>Bacillales</taxon>
        <taxon>Paenibacillaceae</taxon>
        <taxon>Brevibacillus</taxon>
    </lineage>
</organism>
<name>A0A518VCB1_BRELA</name>
<dbReference type="Proteomes" id="UP000319432">
    <property type="component" value="Chromosome"/>
</dbReference>
<keyword evidence="2" id="KW-1185">Reference proteome</keyword>
<dbReference type="EMBL" id="CP033464">
    <property type="protein sequence ID" value="QDX94630.1"/>
    <property type="molecule type" value="Genomic_DNA"/>
</dbReference>
<reference evidence="1 2" key="1">
    <citation type="submission" date="2018-11" db="EMBL/GenBank/DDBJ databases">
        <title>Phylogenetic determinants of toxin gene distribution in genomes of Brevibacillus laterosporus.</title>
        <authorList>
            <person name="Glare T.R."/>
            <person name="Durrant A."/>
            <person name="Berry C."/>
            <person name="Palma L."/>
            <person name="Ormskirk M."/>
            <person name="Cox M.O."/>
        </authorList>
    </citation>
    <scope>NUCLEOTIDE SEQUENCE [LARGE SCALE GENOMIC DNA]</scope>
    <source>
        <strain evidence="1 2">1821L</strain>
    </source>
</reference>
<dbReference type="AlphaFoldDB" id="A0A518VCB1"/>
<proteinExistence type="predicted"/>
<sequence>MGKVKLPKEVAEAVEWLIKNGYSKEWIAREHLKNPRDWCNGAVELRGLELDILLKALFIGYEVEMTPEEKLYQLYKEYEDKYLTSSKDELSQKYNLICQGIEIAVDKLGYKIGGINA</sequence>
<dbReference type="OrthoDB" id="2664453at2"/>